<feature type="domain" description="PAS" evidence="1">
    <location>
        <begin position="160"/>
        <end position="232"/>
    </location>
</feature>
<dbReference type="InterPro" id="IPR001633">
    <property type="entry name" value="EAL_dom"/>
</dbReference>
<feature type="domain" description="PAS" evidence="1">
    <location>
        <begin position="412"/>
        <end position="467"/>
    </location>
</feature>
<dbReference type="PROSITE" id="PS50113">
    <property type="entry name" value="PAC"/>
    <property type="match status" value="2"/>
</dbReference>
<dbReference type="Gene3D" id="2.10.70.100">
    <property type="match status" value="1"/>
</dbReference>
<dbReference type="SUPFAM" id="SSF55073">
    <property type="entry name" value="Nucleotide cyclase"/>
    <property type="match status" value="1"/>
</dbReference>
<name>A0ABT7QVW8_9BACT</name>
<dbReference type="SUPFAM" id="SSF55785">
    <property type="entry name" value="PYP-like sensor domain (PAS domain)"/>
    <property type="match status" value="3"/>
</dbReference>
<dbReference type="InterPro" id="IPR000160">
    <property type="entry name" value="GGDEF_dom"/>
</dbReference>
<dbReference type="InterPro" id="IPR035965">
    <property type="entry name" value="PAS-like_dom_sf"/>
</dbReference>
<dbReference type="CDD" id="cd00130">
    <property type="entry name" value="PAS"/>
    <property type="match status" value="3"/>
</dbReference>
<dbReference type="InterPro" id="IPR013655">
    <property type="entry name" value="PAS_fold_3"/>
</dbReference>
<accession>A0ABT7QVW8</accession>
<dbReference type="SMART" id="SM00267">
    <property type="entry name" value="GGDEF"/>
    <property type="match status" value="1"/>
</dbReference>
<dbReference type="Pfam" id="PF08447">
    <property type="entry name" value="PAS_3"/>
    <property type="match status" value="1"/>
</dbReference>
<dbReference type="InterPro" id="IPR043128">
    <property type="entry name" value="Rev_trsase/Diguanyl_cyclase"/>
</dbReference>
<feature type="domain" description="EAL" evidence="3">
    <location>
        <begin position="717"/>
        <end position="971"/>
    </location>
</feature>
<feature type="domain" description="PAC" evidence="2">
    <location>
        <begin position="484"/>
        <end position="536"/>
    </location>
</feature>
<dbReference type="Pfam" id="PF00563">
    <property type="entry name" value="EAL"/>
    <property type="match status" value="1"/>
</dbReference>
<organism evidence="5 6">
    <name type="scientific">Sulfurovum zhangzhouensis</name>
    <dbReference type="NCBI Taxonomy" id="3019067"/>
    <lineage>
        <taxon>Bacteria</taxon>
        <taxon>Pseudomonadati</taxon>
        <taxon>Campylobacterota</taxon>
        <taxon>Epsilonproteobacteria</taxon>
        <taxon>Campylobacterales</taxon>
        <taxon>Sulfurovaceae</taxon>
        <taxon>Sulfurovum</taxon>
    </lineage>
</organism>
<protein>
    <submittedName>
        <fullName evidence="5">EAL domain-containing protein</fullName>
    </submittedName>
</protein>
<dbReference type="SMART" id="SM00086">
    <property type="entry name" value="PAC"/>
    <property type="match status" value="2"/>
</dbReference>
<comment type="caution">
    <text evidence="5">The sequence shown here is derived from an EMBL/GenBank/DDBJ whole genome shotgun (WGS) entry which is preliminary data.</text>
</comment>
<dbReference type="PROSITE" id="PS50887">
    <property type="entry name" value="GGDEF"/>
    <property type="match status" value="1"/>
</dbReference>
<evidence type="ECO:0000259" key="1">
    <source>
        <dbReference type="PROSITE" id="PS50112"/>
    </source>
</evidence>
<dbReference type="CDD" id="cd01948">
    <property type="entry name" value="EAL"/>
    <property type="match status" value="1"/>
</dbReference>
<dbReference type="PROSITE" id="PS50883">
    <property type="entry name" value="EAL"/>
    <property type="match status" value="1"/>
</dbReference>
<gene>
    <name evidence="5" type="ORF">PGH07_02160</name>
</gene>
<dbReference type="Gene3D" id="3.30.70.270">
    <property type="match status" value="1"/>
</dbReference>
<evidence type="ECO:0000259" key="4">
    <source>
        <dbReference type="PROSITE" id="PS50887"/>
    </source>
</evidence>
<dbReference type="Gene3D" id="3.20.20.450">
    <property type="entry name" value="EAL domain"/>
    <property type="match status" value="1"/>
</dbReference>
<keyword evidence="6" id="KW-1185">Reference proteome</keyword>
<dbReference type="PANTHER" id="PTHR44757:SF2">
    <property type="entry name" value="BIOFILM ARCHITECTURE MAINTENANCE PROTEIN MBAA"/>
    <property type="match status" value="1"/>
</dbReference>
<dbReference type="Proteomes" id="UP001169069">
    <property type="component" value="Unassembled WGS sequence"/>
</dbReference>
<dbReference type="SMART" id="SM00091">
    <property type="entry name" value="PAS"/>
    <property type="match status" value="3"/>
</dbReference>
<dbReference type="EMBL" id="JAQIBD010000001">
    <property type="protein sequence ID" value="MDM5270979.1"/>
    <property type="molecule type" value="Genomic_DNA"/>
</dbReference>
<dbReference type="Pfam" id="PF13426">
    <property type="entry name" value="PAS_9"/>
    <property type="match status" value="2"/>
</dbReference>
<dbReference type="PROSITE" id="PS50112">
    <property type="entry name" value="PAS"/>
    <property type="match status" value="2"/>
</dbReference>
<dbReference type="Gene3D" id="3.30.450.20">
    <property type="entry name" value="PAS domain"/>
    <property type="match status" value="3"/>
</dbReference>
<feature type="domain" description="GGDEF" evidence="4">
    <location>
        <begin position="575"/>
        <end position="708"/>
    </location>
</feature>
<feature type="domain" description="PAC" evidence="2">
    <location>
        <begin position="363"/>
        <end position="415"/>
    </location>
</feature>
<dbReference type="RefSeq" id="WP_289412258.1">
    <property type="nucleotide sequence ID" value="NZ_JAQIBD010000001.1"/>
</dbReference>
<reference evidence="5" key="1">
    <citation type="submission" date="2023-01" db="EMBL/GenBank/DDBJ databases">
        <title>Sulfurovum sp. zt1-1 genome assembly.</title>
        <authorList>
            <person name="Wang J."/>
        </authorList>
    </citation>
    <scope>NUCLEOTIDE SEQUENCE</scope>
    <source>
        <strain evidence="5">Zt1-1</strain>
    </source>
</reference>
<evidence type="ECO:0000313" key="6">
    <source>
        <dbReference type="Proteomes" id="UP001169069"/>
    </source>
</evidence>
<dbReference type="PANTHER" id="PTHR44757">
    <property type="entry name" value="DIGUANYLATE CYCLASE DGCP"/>
    <property type="match status" value="1"/>
</dbReference>
<dbReference type="CDD" id="cd01949">
    <property type="entry name" value="GGDEF"/>
    <property type="match status" value="1"/>
</dbReference>
<dbReference type="InterPro" id="IPR000700">
    <property type="entry name" value="PAS-assoc_C"/>
</dbReference>
<evidence type="ECO:0000259" key="2">
    <source>
        <dbReference type="PROSITE" id="PS50113"/>
    </source>
</evidence>
<evidence type="ECO:0000313" key="5">
    <source>
        <dbReference type="EMBL" id="MDM5270979.1"/>
    </source>
</evidence>
<dbReference type="InterPro" id="IPR000014">
    <property type="entry name" value="PAS"/>
</dbReference>
<dbReference type="SMART" id="SM00052">
    <property type="entry name" value="EAL"/>
    <property type="match status" value="1"/>
</dbReference>
<dbReference type="InterPro" id="IPR035919">
    <property type="entry name" value="EAL_sf"/>
</dbReference>
<dbReference type="NCBIfam" id="TIGR00254">
    <property type="entry name" value="GGDEF"/>
    <property type="match status" value="1"/>
</dbReference>
<dbReference type="InterPro" id="IPR001610">
    <property type="entry name" value="PAC"/>
</dbReference>
<dbReference type="InterPro" id="IPR029787">
    <property type="entry name" value="Nucleotide_cyclase"/>
</dbReference>
<dbReference type="NCBIfam" id="TIGR00229">
    <property type="entry name" value="sensory_box"/>
    <property type="match status" value="3"/>
</dbReference>
<dbReference type="InterPro" id="IPR052155">
    <property type="entry name" value="Biofilm_reg_signaling"/>
</dbReference>
<evidence type="ECO:0000259" key="3">
    <source>
        <dbReference type="PROSITE" id="PS50883"/>
    </source>
</evidence>
<dbReference type="SUPFAM" id="SSF141868">
    <property type="entry name" value="EAL domain-like"/>
    <property type="match status" value="1"/>
</dbReference>
<sequence length="972" mass="112652">MNNLELLSLTYECESSLGKSLDLQEMAREFLKVFLKRTSALYDVLFKYPQSGMIDIVEHKGKERFYDLVVKNLPIRLGEYEIVHVKEDELFYYILYIPLDNHILTLVYNENIHIDIHTIANVFYSLRPKIDLGINACLEHQRIIELNKYLLEQKKVFKTQALRFQAILDQTPSIAVQGYNKHGKLIYWNKASEELYGYTREEALGISCGDILIPKMMQEQMKVSFDKWVNSGIKMVPEELVLQDKYGQDVYVYSQRVLIDIGDGEQEIYCLQMDLRHIKMTEAKLKKSEAKLLAAQQIAKLGNWEWNLQTNEMLWSDEIFRIFGEKPQGFIPNYDLFLTYITPSDRIRILRATIDAKKTGKTQRIEHKITRKDGSIRYLLSSGKGIFGSDRNFATIIGTAQDITEQKQVENMLEQKAQIIEQIHDSVIIMDLKGYIIEWNNTSVFNLGYSAEEIIGKHISNLYPKDRKHSLLKIFGKLNKYGVLRTEIELKNKSGGQFYGNLLLSYLKDDKGEKKSIIAYVENITQRKKAESELRRQKNMMEYRAYHDELTGLPNRSYFLEELERTINRVRRSEGLGALLFIDLDHFKEINDSLGHKHGDSVLKIIASRLEEIVRKGDFVARFGGDEFTTILEDIKNMDNVITKVQQMMEILNAPITINEHIHYLTFSIGISLFPNDGETAEVLLKNSDASMYKAKEEGRNTYVFYEQDLTRKAFERVLLATNLRQALNEHSFEIYYQPQVNAITGKIIGMEGLIRWKHETKGMIYPSKFILIAEDNGMIIEIDRWMMQEGIQQVSQWYKQGLNPGVLSLNLSIKQLQAKDFISILKQILLENECDPGWIELEITESQIMNNPEYSIEILQQLSDLGIKLAIDDFGTGYSSLSYLKRLPIDKLKIDQSFIRDIPTDKDDMAIVETIITLSKSLKLEVIAEGVETEAQKDFLIEHDCLNIQGFYYSKPVSKEEIQEMLEFPRV</sequence>
<dbReference type="Pfam" id="PF00990">
    <property type="entry name" value="GGDEF"/>
    <property type="match status" value="1"/>
</dbReference>
<proteinExistence type="predicted"/>